<dbReference type="InterPro" id="IPR000432">
    <property type="entry name" value="DNA_mismatch_repair_MutS_C"/>
</dbReference>
<dbReference type="Pfam" id="PF00488">
    <property type="entry name" value="MutS_V"/>
    <property type="match status" value="1"/>
</dbReference>
<dbReference type="PANTHER" id="PTHR11361:SF34">
    <property type="entry name" value="DNA MISMATCH REPAIR PROTEIN MSH1, MITOCHONDRIAL"/>
    <property type="match status" value="1"/>
</dbReference>
<dbReference type="SUPFAM" id="SSF52540">
    <property type="entry name" value="P-loop containing nucleoside triphosphate hydrolases"/>
    <property type="match status" value="1"/>
</dbReference>
<proteinExistence type="predicted"/>
<name>A0A8J8SIJ8_9FIRM</name>
<keyword evidence="2" id="KW-0067">ATP-binding</keyword>
<evidence type="ECO:0000259" key="4">
    <source>
        <dbReference type="SMART" id="SM00534"/>
    </source>
</evidence>
<gene>
    <name evidence="5" type="ORF">HZI73_20755</name>
</gene>
<dbReference type="Proteomes" id="UP000683246">
    <property type="component" value="Chromosome"/>
</dbReference>
<dbReference type="GO" id="GO:0140664">
    <property type="term" value="F:ATP-dependent DNA damage sensor activity"/>
    <property type="evidence" value="ECO:0007669"/>
    <property type="project" value="InterPro"/>
</dbReference>
<dbReference type="RefSeq" id="WP_212695275.1">
    <property type="nucleotide sequence ID" value="NZ_CP058649.1"/>
</dbReference>
<dbReference type="SMART" id="SM00534">
    <property type="entry name" value="MUTSac"/>
    <property type="match status" value="1"/>
</dbReference>
<dbReference type="Gene3D" id="3.40.50.300">
    <property type="entry name" value="P-loop containing nucleotide triphosphate hydrolases"/>
    <property type="match status" value="1"/>
</dbReference>
<dbReference type="PANTHER" id="PTHR11361">
    <property type="entry name" value="DNA MISMATCH REPAIR PROTEIN MUTS FAMILY MEMBER"/>
    <property type="match status" value="1"/>
</dbReference>
<dbReference type="KEGG" id="vpy:HZI73_20755"/>
<keyword evidence="1" id="KW-0547">Nucleotide-binding</keyword>
<dbReference type="GO" id="GO:0005524">
    <property type="term" value="F:ATP binding"/>
    <property type="evidence" value="ECO:0007669"/>
    <property type="project" value="UniProtKB-KW"/>
</dbReference>
<sequence length="524" mass="60082">MDNVKEMSLLWTTPEDTYFQLEDKTVDDLNMTAVFDDITPTLTKDMMALLQKIPTSMDTIKYRQGIMRDFVENGLLLDGMKVNMEKLIKMKHLIKYSFQSEPNMYNLLSRMDEVWEVMSVTETLHQLLHDANLHSEGLIRIEKLLYDTIHGHVYEDFKADICQIRSMDEGIRCVKIGINLDDYLKPREVMLLSVEEEAFKYTRKMKKTRKIMSIGLNQIKAIPRKIFAPDSLALPDALNNLELVIAPAMKALIDFCDGFNTILLDIYEPILTELMYYDMGLHIYRKATEHHLVLCQPELIDAGQTKIEGLYNLNLAYTLMHSDKLRDMVDNDFTMTHGNLFILTGANRGGKTTFTQSIGQIYWFTQLGYYVPARGAYMEVIDGLFTHFPTTEVETIYNGRLGEECERFSSIFSKMSARGLLLMNESFDGTSHTESLMIAMDTLKAIGHLGACVIFNTHLHELGKRVQELNEGLSRARAISLVTHLHRQQEAFKVFEGIPEGKSYAKDIAVKYGVSYEQLVEFQS</sequence>
<keyword evidence="3" id="KW-0238">DNA-binding</keyword>
<dbReference type="EMBL" id="CP058649">
    <property type="protein sequence ID" value="QUI24583.1"/>
    <property type="molecule type" value="Genomic_DNA"/>
</dbReference>
<protein>
    <recommendedName>
        <fullName evidence="4">DNA mismatch repair proteins mutS family domain-containing protein</fullName>
    </recommendedName>
</protein>
<reference evidence="5" key="1">
    <citation type="submission" date="2020-07" db="EMBL/GenBank/DDBJ databases">
        <title>Vallitalea pronyensis genome.</title>
        <authorList>
            <person name="Postec A."/>
        </authorList>
    </citation>
    <scope>NUCLEOTIDE SEQUENCE</scope>
    <source>
        <strain evidence="5">FatNI3</strain>
    </source>
</reference>
<dbReference type="GO" id="GO:0030983">
    <property type="term" value="F:mismatched DNA binding"/>
    <property type="evidence" value="ECO:0007669"/>
    <property type="project" value="InterPro"/>
</dbReference>
<evidence type="ECO:0000256" key="1">
    <source>
        <dbReference type="ARBA" id="ARBA00022741"/>
    </source>
</evidence>
<evidence type="ECO:0000256" key="2">
    <source>
        <dbReference type="ARBA" id="ARBA00022840"/>
    </source>
</evidence>
<dbReference type="InterPro" id="IPR045076">
    <property type="entry name" value="MutS"/>
</dbReference>
<accession>A0A8J8SIJ8</accession>
<evidence type="ECO:0000313" key="6">
    <source>
        <dbReference type="Proteomes" id="UP000683246"/>
    </source>
</evidence>
<evidence type="ECO:0000313" key="5">
    <source>
        <dbReference type="EMBL" id="QUI24583.1"/>
    </source>
</evidence>
<dbReference type="AlphaFoldDB" id="A0A8J8SIJ8"/>
<evidence type="ECO:0000256" key="3">
    <source>
        <dbReference type="ARBA" id="ARBA00023125"/>
    </source>
</evidence>
<feature type="domain" description="DNA mismatch repair proteins mutS family" evidence="4">
    <location>
        <begin position="338"/>
        <end position="521"/>
    </location>
</feature>
<keyword evidence="6" id="KW-1185">Reference proteome</keyword>
<dbReference type="GO" id="GO:0006298">
    <property type="term" value="P:mismatch repair"/>
    <property type="evidence" value="ECO:0007669"/>
    <property type="project" value="InterPro"/>
</dbReference>
<organism evidence="5 6">
    <name type="scientific">Vallitalea pronyensis</name>
    <dbReference type="NCBI Taxonomy" id="1348613"/>
    <lineage>
        <taxon>Bacteria</taxon>
        <taxon>Bacillati</taxon>
        <taxon>Bacillota</taxon>
        <taxon>Clostridia</taxon>
        <taxon>Lachnospirales</taxon>
        <taxon>Vallitaleaceae</taxon>
        <taxon>Vallitalea</taxon>
    </lineage>
</organism>
<dbReference type="InterPro" id="IPR027417">
    <property type="entry name" value="P-loop_NTPase"/>
</dbReference>